<keyword evidence="4 7" id="KW-0472">Membrane</keyword>
<evidence type="ECO:0000313" key="10">
    <source>
        <dbReference type="Proteomes" id="UP000244128"/>
    </source>
</evidence>
<evidence type="ECO:0000256" key="1">
    <source>
        <dbReference type="ARBA" id="ARBA00022475"/>
    </source>
</evidence>
<evidence type="ECO:0000256" key="8">
    <source>
        <dbReference type="SAM" id="SignalP"/>
    </source>
</evidence>
<keyword evidence="3 7" id="KW-1133">Transmembrane helix</keyword>
<keyword evidence="9" id="KW-0966">Cell projection</keyword>
<evidence type="ECO:0000256" key="5">
    <source>
        <dbReference type="ARBA" id="ARBA00023143"/>
    </source>
</evidence>
<organism evidence="9 10">
    <name type="scientific">Nitrosomonas oligotropha</name>
    <dbReference type="NCBI Taxonomy" id="42354"/>
    <lineage>
        <taxon>Bacteria</taxon>
        <taxon>Pseudomonadati</taxon>
        <taxon>Pseudomonadota</taxon>
        <taxon>Betaproteobacteria</taxon>
        <taxon>Nitrosomonadales</taxon>
        <taxon>Nitrosomonadaceae</taxon>
        <taxon>Nitrosomonas</taxon>
    </lineage>
</organism>
<keyword evidence="9" id="KW-0969">Cilium</keyword>
<feature type="signal peptide" evidence="8">
    <location>
        <begin position="1"/>
        <end position="19"/>
    </location>
</feature>
<name>A0A2T5I255_9PROT</name>
<dbReference type="GO" id="GO:0005886">
    <property type="term" value="C:plasma membrane"/>
    <property type="evidence" value="ECO:0007669"/>
    <property type="project" value="UniProtKB-SubCell"/>
</dbReference>
<dbReference type="InterPro" id="IPR052205">
    <property type="entry name" value="FliO/MopB"/>
</dbReference>
<keyword evidence="8" id="KW-0732">Signal</keyword>
<dbReference type="RefSeq" id="WP_107802548.1">
    <property type="nucleotide sequence ID" value="NZ_QAOI01000005.1"/>
</dbReference>
<comment type="caution">
    <text evidence="9">The sequence shown here is derived from an EMBL/GenBank/DDBJ whole genome shotgun (WGS) entry which is preliminary data.</text>
</comment>
<evidence type="ECO:0000256" key="2">
    <source>
        <dbReference type="ARBA" id="ARBA00022692"/>
    </source>
</evidence>
<evidence type="ECO:0000256" key="7">
    <source>
        <dbReference type="RuleBase" id="RU362064"/>
    </source>
</evidence>
<comment type="similarity">
    <text evidence="6 7">Belongs to the FliO/MopB family.</text>
</comment>
<comment type="subcellular location">
    <subcellularLocation>
        <location evidence="7">Cell membrane</location>
    </subcellularLocation>
    <subcellularLocation>
        <location evidence="7">Bacterial flagellum basal body</location>
    </subcellularLocation>
</comment>
<feature type="transmembrane region" description="Helical" evidence="7">
    <location>
        <begin position="38"/>
        <end position="59"/>
    </location>
</feature>
<keyword evidence="5 7" id="KW-0975">Bacterial flagellum</keyword>
<protein>
    <recommendedName>
        <fullName evidence="7">Flagellar protein</fullName>
    </recommendedName>
</protein>
<dbReference type="Pfam" id="PF04347">
    <property type="entry name" value="FliO"/>
    <property type="match status" value="1"/>
</dbReference>
<keyword evidence="9" id="KW-0282">Flagellum</keyword>
<feature type="chain" id="PRO_5015456953" description="Flagellar protein" evidence="8">
    <location>
        <begin position="20"/>
        <end position="145"/>
    </location>
</feature>
<dbReference type="PANTHER" id="PTHR38766:SF1">
    <property type="entry name" value="FLAGELLAR PROTEIN FLIO"/>
    <property type="match status" value="1"/>
</dbReference>
<dbReference type="GO" id="GO:0044781">
    <property type="term" value="P:bacterial-type flagellum organization"/>
    <property type="evidence" value="ECO:0007669"/>
    <property type="project" value="UniProtKB-UniRule"/>
</dbReference>
<evidence type="ECO:0000256" key="6">
    <source>
        <dbReference type="ARBA" id="ARBA00037937"/>
    </source>
</evidence>
<gene>
    <name evidence="9" type="ORF">C8R26_10519</name>
</gene>
<dbReference type="InterPro" id="IPR022781">
    <property type="entry name" value="Flagellar_biosynth_FliO"/>
</dbReference>
<dbReference type="EMBL" id="QAOI01000005">
    <property type="protein sequence ID" value="PTQ77848.1"/>
    <property type="molecule type" value="Genomic_DNA"/>
</dbReference>
<dbReference type="Proteomes" id="UP000244128">
    <property type="component" value="Unassembled WGS sequence"/>
</dbReference>
<evidence type="ECO:0000256" key="3">
    <source>
        <dbReference type="ARBA" id="ARBA00022989"/>
    </source>
</evidence>
<dbReference type="GO" id="GO:0009425">
    <property type="term" value="C:bacterial-type flagellum basal body"/>
    <property type="evidence" value="ECO:0007669"/>
    <property type="project" value="UniProtKB-SubCell"/>
</dbReference>
<dbReference type="AlphaFoldDB" id="A0A2T5I255"/>
<dbReference type="NCBIfam" id="TIGR03500">
    <property type="entry name" value="FliO_TIGR"/>
    <property type="match status" value="1"/>
</dbReference>
<accession>A0A2T5I255</accession>
<keyword evidence="2 7" id="KW-0812">Transmembrane</keyword>
<sequence length="145" mass="15322">MLIRYGMFLLLTLSFSAVAETGKPSYVPPSPVISTESTVQMIGALLLVLAVIVGGTWLLKRFSLIPAAASGVVKVVAAAGVGQRERVVVVEIDQTWLVLGVAPGRVNTLHTMTKPGSDAPGTKPDHPPVETFATQLNQSMEKENA</sequence>
<reference evidence="9 10" key="1">
    <citation type="submission" date="2018-04" db="EMBL/GenBank/DDBJ databases">
        <title>Active sludge and wastewater microbial communities from Klosterneuburg, Austria.</title>
        <authorList>
            <person name="Wagner M."/>
        </authorList>
    </citation>
    <scope>NUCLEOTIDE SEQUENCE [LARGE SCALE GENOMIC DNA]</scope>
    <source>
        <strain evidence="9 10">Nm49</strain>
    </source>
</reference>
<proteinExistence type="inferred from homology"/>
<dbReference type="PANTHER" id="PTHR38766">
    <property type="entry name" value="FLAGELLAR PROTEIN FLIO"/>
    <property type="match status" value="1"/>
</dbReference>
<evidence type="ECO:0000256" key="4">
    <source>
        <dbReference type="ARBA" id="ARBA00023136"/>
    </source>
</evidence>
<evidence type="ECO:0000313" key="9">
    <source>
        <dbReference type="EMBL" id="PTQ77848.1"/>
    </source>
</evidence>
<keyword evidence="1 7" id="KW-1003">Cell membrane</keyword>